<name>A0A9P6SR73_9FUNG</name>
<dbReference type="Proteomes" id="UP000749646">
    <property type="component" value="Unassembled WGS sequence"/>
</dbReference>
<reference evidence="2" key="1">
    <citation type="journal article" date="2020" name="Fungal Divers.">
        <title>Resolving the Mortierellaceae phylogeny through synthesis of multi-gene phylogenetics and phylogenomics.</title>
        <authorList>
            <person name="Vandepol N."/>
            <person name="Liber J."/>
            <person name="Desiro A."/>
            <person name="Na H."/>
            <person name="Kennedy M."/>
            <person name="Barry K."/>
            <person name="Grigoriev I.V."/>
            <person name="Miller A.N."/>
            <person name="O'Donnell K."/>
            <person name="Stajich J.E."/>
            <person name="Bonito G."/>
        </authorList>
    </citation>
    <scope>NUCLEOTIDE SEQUENCE</scope>
    <source>
        <strain evidence="2">MES-2147</strain>
    </source>
</reference>
<protein>
    <submittedName>
        <fullName evidence="2">Uncharacterized protein</fullName>
    </submittedName>
</protein>
<proteinExistence type="predicted"/>
<evidence type="ECO:0000313" key="2">
    <source>
        <dbReference type="EMBL" id="KAF9993156.1"/>
    </source>
</evidence>
<feature type="non-terminal residue" evidence="2">
    <location>
        <position position="69"/>
    </location>
</feature>
<dbReference type="EMBL" id="JAAAHW010001930">
    <property type="protein sequence ID" value="KAF9993156.1"/>
    <property type="molecule type" value="Genomic_DNA"/>
</dbReference>
<gene>
    <name evidence="2" type="ORF">BGZ65_011374</name>
</gene>
<accession>A0A9P6SR73</accession>
<keyword evidence="3" id="KW-1185">Reference proteome</keyword>
<comment type="caution">
    <text evidence="2">The sequence shown here is derived from an EMBL/GenBank/DDBJ whole genome shotgun (WGS) entry which is preliminary data.</text>
</comment>
<feature type="region of interest" description="Disordered" evidence="1">
    <location>
        <begin position="42"/>
        <end position="69"/>
    </location>
</feature>
<evidence type="ECO:0000256" key="1">
    <source>
        <dbReference type="SAM" id="MobiDB-lite"/>
    </source>
</evidence>
<sequence length="69" mass="7531">MAQDMSLDGYDGDENVGTIGGDLFGAKVEHEGLDWIHRDQQQDGSQLNGPFMQGSEAQHTMTPQLVRAV</sequence>
<organism evidence="2 3">
    <name type="scientific">Modicella reniformis</name>
    <dbReference type="NCBI Taxonomy" id="1440133"/>
    <lineage>
        <taxon>Eukaryota</taxon>
        <taxon>Fungi</taxon>
        <taxon>Fungi incertae sedis</taxon>
        <taxon>Mucoromycota</taxon>
        <taxon>Mortierellomycotina</taxon>
        <taxon>Mortierellomycetes</taxon>
        <taxon>Mortierellales</taxon>
        <taxon>Mortierellaceae</taxon>
        <taxon>Modicella</taxon>
    </lineage>
</organism>
<dbReference type="AlphaFoldDB" id="A0A9P6SR73"/>
<evidence type="ECO:0000313" key="3">
    <source>
        <dbReference type="Proteomes" id="UP000749646"/>
    </source>
</evidence>